<dbReference type="AlphaFoldDB" id="A0A542Z7J5"/>
<protein>
    <submittedName>
        <fullName evidence="1">Uncharacterized protein</fullName>
    </submittedName>
</protein>
<evidence type="ECO:0000313" key="2">
    <source>
        <dbReference type="Proteomes" id="UP000319514"/>
    </source>
</evidence>
<reference evidence="1 2" key="1">
    <citation type="submission" date="2019-06" db="EMBL/GenBank/DDBJ databases">
        <title>Sequencing the genomes of 1000 actinobacteria strains.</title>
        <authorList>
            <person name="Klenk H.-P."/>
        </authorList>
    </citation>
    <scope>NUCLEOTIDE SEQUENCE [LARGE SCALE GENOMIC DNA]</scope>
    <source>
        <strain evidence="1 2">DSM 18082</strain>
    </source>
</reference>
<keyword evidence="2" id="KW-1185">Reference proteome</keyword>
<dbReference type="RefSeq" id="WP_141790531.1">
    <property type="nucleotide sequence ID" value="NZ_BAAAKX010000008.1"/>
</dbReference>
<dbReference type="OrthoDB" id="3828823at2"/>
<proteinExistence type="predicted"/>
<sequence length="95" mass="10553">MTSTAPRPGRTVATDEVLAMLMREVQQARQAWADERCEARHGGAPIESPARVRLLAALEAYAAALESRHLPLPPSIRDELRLRRGVRGDQPYRAP</sequence>
<dbReference type="EMBL" id="VFOQ01000003">
    <property type="protein sequence ID" value="TQL56312.1"/>
    <property type="molecule type" value="Genomic_DNA"/>
</dbReference>
<dbReference type="Proteomes" id="UP000319514">
    <property type="component" value="Unassembled WGS sequence"/>
</dbReference>
<accession>A0A542Z7J5</accession>
<evidence type="ECO:0000313" key="1">
    <source>
        <dbReference type="EMBL" id="TQL56312.1"/>
    </source>
</evidence>
<gene>
    <name evidence="1" type="ORF">FB474_3926</name>
</gene>
<name>A0A542Z7J5_9MICO</name>
<organism evidence="1 2">
    <name type="scientific">Oryzihumus leptocrescens</name>
    <dbReference type="NCBI Taxonomy" id="297536"/>
    <lineage>
        <taxon>Bacteria</taxon>
        <taxon>Bacillati</taxon>
        <taxon>Actinomycetota</taxon>
        <taxon>Actinomycetes</taxon>
        <taxon>Micrococcales</taxon>
        <taxon>Intrasporangiaceae</taxon>
        <taxon>Oryzihumus</taxon>
    </lineage>
</organism>
<comment type="caution">
    <text evidence="1">The sequence shown here is derived from an EMBL/GenBank/DDBJ whole genome shotgun (WGS) entry which is preliminary data.</text>
</comment>